<sequence>MGIAQSTMDQNINNHNKHNNKANSKTFNLLSLPKVIRERVYSFMIEDSSSAPHYPLVHLKAPNHPSSTPENLVPYDFRNVAFTCRLLRSEYLPLWRATTNHSVWHENFDSYLCTFLPEPNSVIRHYKLSPLLQAPITMAVTILYRTTFSIGLYGQRDIALILTGHNGQHKVHLYTCDDLVSVPLPPKITICPKLDALFATTPSSSPGAYFAQFAPRLYIISLSVQCLKFCDYELKEFRLGCTWEKRGVKEAEEDEEGKKKPGMEADEKEEMGEANTEDEEGKEDENTSMKEHGKEAYEKEADGEMPTEGEIEIALNLTRENNELYIENNHISILWKGDQDIATTLWQ</sequence>
<organism evidence="2 3">
    <name type="scientific">Dendryphion nanum</name>
    <dbReference type="NCBI Taxonomy" id="256645"/>
    <lineage>
        <taxon>Eukaryota</taxon>
        <taxon>Fungi</taxon>
        <taxon>Dikarya</taxon>
        <taxon>Ascomycota</taxon>
        <taxon>Pezizomycotina</taxon>
        <taxon>Dothideomycetes</taxon>
        <taxon>Pleosporomycetidae</taxon>
        <taxon>Pleosporales</taxon>
        <taxon>Torulaceae</taxon>
        <taxon>Dendryphion</taxon>
    </lineage>
</organism>
<feature type="region of interest" description="Disordered" evidence="1">
    <location>
        <begin position="248"/>
        <end position="307"/>
    </location>
</feature>
<feature type="compositionally biased region" description="Basic and acidic residues" evidence="1">
    <location>
        <begin position="284"/>
        <end position="302"/>
    </location>
</feature>
<gene>
    <name evidence="2" type="ORF">B0J11DRAFT_505312</name>
</gene>
<comment type="caution">
    <text evidence="2">The sequence shown here is derived from an EMBL/GenBank/DDBJ whole genome shotgun (WGS) entry which is preliminary data.</text>
</comment>
<feature type="compositionally biased region" description="Polar residues" evidence="1">
    <location>
        <begin position="1"/>
        <end position="10"/>
    </location>
</feature>
<evidence type="ECO:0000313" key="3">
    <source>
        <dbReference type="Proteomes" id="UP000700596"/>
    </source>
</evidence>
<dbReference type="EMBL" id="JAGMWT010000006">
    <property type="protein sequence ID" value="KAH7126582.1"/>
    <property type="molecule type" value="Genomic_DNA"/>
</dbReference>
<keyword evidence="3" id="KW-1185">Reference proteome</keyword>
<evidence type="ECO:0008006" key="4">
    <source>
        <dbReference type="Google" id="ProtNLM"/>
    </source>
</evidence>
<protein>
    <recommendedName>
        <fullName evidence="4">F-box protein</fullName>
    </recommendedName>
</protein>
<evidence type="ECO:0000313" key="2">
    <source>
        <dbReference type="EMBL" id="KAH7126582.1"/>
    </source>
</evidence>
<feature type="region of interest" description="Disordered" evidence="1">
    <location>
        <begin position="1"/>
        <end position="23"/>
    </location>
</feature>
<feature type="compositionally biased region" description="Basic and acidic residues" evidence="1">
    <location>
        <begin position="248"/>
        <end position="265"/>
    </location>
</feature>
<dbReference type="Proteomes" id="UP000700596">
    <property type="component" value="Unassembled WGS sequence"/>
</dbReference>
<evidence type="ECO:0000256" key="1">
    <source>
        <dbReference type="SAM" id="MobiDB-lite"/>
    </source>
</evidence>
<name>A0A9P9DX24_9PLEO</name>
<dbReference type="AlphaFoldDB" id="A0A9P9DX24"/>
<reference evidence="2" key="1">
    <citation type="journal article" date="2021" name="Nat. Commun.">
        <title>Genetic determinants of endophytism in the Arabidopsis root mycobiome.</title>
        <authorList>
            <person name="Mesny F."/>
            <person name="Miyauchi S."/>
            <person name="Thiergart T."/>
            <person name="Pickel B."/>
            <person name="Atanasova L."/>
            <person name="Karlsson M."/>
            <person name="Huettel B."/>
            <person name="Barry K.W."/>
            <person name="Haridas S."/>
            <person name="Chen C."/>
            <person name="Bauer D."/>
            <person name="Andreopoulos W."/>
            <person name="Pangilinan J."/>
            <person name="LaButti K."/>
            <person name="Riley R."/>
            <person name="Lipzen A."/>
            <person name="Clum A."/>
            <person name="Drula E."/>
            <person name="Henrissat B."/>
            <person name="Kohler A."/>
            <person name="Grigoriev I.V."/>
            <person name="Martin F.M."/>
            <person name="Hacquard S."/>
        </authorList>
    </citation>
    <scope>NUCLEOTIDE SEQUENCE</scope>
    <source>
        <strain evidence="2">MPI-CAGE-CH-0243</strain>
    </source>
</reference>
<accession>A0A9P9DX24</accession>
<proteinExistence type="predicted"/>
<feature type="compositionally biased region" description="Acidic residues" evidence="1">
    <location>
        <begin position="266"/>
        <end position="283"/>
    </location>
</feature>